<evidence type="ECO:0000256" key="7">
    <source>
        <dbReference type="SAM" id="Phobius"/>
    </source>
</evidence>
<protein>
    <submittedName>
        <fullName evidence="9">ABC transporter permease</fullName>
    </submittedName>
</protein>
<comment type="subcellular location">
    <subcellularLocation>
        <location evidence="1">Cell membrane</location>
        <topology evidence="1">Multi-pass membrane protein</topology>
    </subcellularLocation>
</comment>
<evidence type="ECO:0000256" key="2">
    <source>
        <dbReference type="ARBA" id="ARBA00022475"/>
    </source>
</evidence>
<feature type="transmembrane region" description="Helical" evidence="7">
    <location>
        <begin position="513"/>
        <end position="533"/>
    </location>
</feature>
<proteinExistence type="inferred from homology"/>
<evidence type="ECO:0000313" key="10">
    <source>
        <dbReference type="Proteomes" id="UP001500212"/>
    </source>
</evidence>
<evidence type="ECO:0000256" key="1">
    <source>
        <dbReference type="ARBA" id="ARBA00004651"/>
    </source>
</evidence>
<dbReference type="PANTHER" id="PTHR30572:SF4">
    <property type="entry name" value="ABC TRANSPORTER PERMEASE YTRF"/>
    <property type="match status" value="1"/>
</dbReference>
<accession>A0ABP8TMH3</accession>
<sequence>MRGAGFVVRRALGHRLLVLAASATVLFAVTILTSLGGYAATVTGDGLRATLAGASFDDAGSRITTSVAAHDIPAAQRTVTAAVRRTYGHVPAAISLSARGDSYALPGQERSPHPELTTFATYDGLEDHARLVAGRWPGTTGIEAALPVPAARAMRLSPGRTVTLHSRVGGPPVTVTITGLFEARHADDWFWGGDRLVTTGVERLGYTTLGPLVVPPATFSARFTTSVTARWLVSPTMRDIRAGELADVTARVRALPAALGGSYSVKSAAPDLLTRVGRALLVARSTLLIPALQLVVLAVYTLTLVARLLAEHRRVEVMLMRARGASTRQIAALAATEGLLLSLPAAVAAPFLAPPLVRAVEGGTATAPSPVLAWAIAIAGALACATALSLPALSGVRRTYVATLAERGRGERRAAIQRAGGDLALVVLAALAVWQLAHYGGPVTATATRGLGVDPLIVAGPALALLAGGVLILRLVPVASRAGERATTRGRGLAPAVATRQVSRRPLRTAGPTLLLVMTVAVGVLSVTTGVTWRQSQVDQADFQAGADLRVTAPTDDTSPRTAGQGGRYATLPGVTSVSPVLRAFGGTASSDVTVLAVDGAKVGGMLRTPLPVDPARLAAGRTGAAVPVPGRPSRLSVELRADGTGIGPVRLSMIVTDAFHVTYEVDAGSVPADGRSHTEDVDLSTAAGPGGVIAYPIAVRGFRFSYVGAPGTRPGDLTVTIPALRPPAGAHWAGQVTTVTGVGQSLRFGSGGLMSVRLPAAAVADWQSAQLIGSAVLRGGPDAAALPAIITRDLATRARVGVGGRLSLDQGGVQQPITVAGVVPALPSVPPDAPAVLVDWAALGDRTLAAGVTVPTPTEWWLAARDTAPAAKALAGTTVVDRLALRRQLRDAPLGHGLRGALILGFGAALVLAAIGFAVHTAVSARERAGEFAILRALGVDARQVLGLVAVEQAFLVGLGLAGGLLLGVVLARLVVPHVVLTAGATTPYPPVHVILRWPTIAALLGAIVVLLGAVLLLFARSLRRARPLEER</sequence>
<evidence type="ECO:0000256" key="3">
    <source>
        <dbReference type="ARBA" id="ARBA00022692"/>
    </source>
</evidence>
<evidence type="ECO:0000256" key="5">
    <source>
        <dbReference type="ARBA" id="ARBA00023136"/>
    </source>
</evidence>
<feature type="transmembrane region" description="Helical" evidence="7">
    <location>
        <begin position="456"/>
        <end position="476"/>
    </location>
</feature>
<dbReference type="Proteomes" id="UP001500212">
    <property type="component" value="Unassembled WGS sequence"/>
</dbReference>
<dbReference type="Pfam" id="PF02687">
    <property type="entry name" value="FtsX"/>
    <property type="match status" value="2"/>
</dbReference>
<name>A0ABP8TMH3_9ACTN</name>
<feature type="transmembrane region" description="Helical" evidence="7">
    <location>
        <begin position="372"/>
        <end position="394"/>
    </location>
</feature>
<keyword evidence="2" id="KW-1003">Cell membrane</keyword>
<keyword evidence="3 7" id="KW-0812">Transmembrane</keyword>
<evidence type="ECO:0000259" key="8">
    <source>
        <dbReference type="Pfam" id="PF02687"/>
    </source>
</evidence>
<dbReference type="InterPro" id="IPR003838">
    <property type="entry name" value="ABC3_permease_C"/>
</dbReference>
<feature type="transmembrane region" description="Helical" evidence="7">
    <location>
        <begin position="946"/>
        <end position="976"/>
    </location>
</feature>
<gene>
    <name evidence="9" type="ORF">GCM10023195_37470</name>
</gene>
<evidence type="ECO:0000256" key="6">
    <source>
        <dbReference type="ARBA" id="ARBA00038076"/>
    </source>
</evidence>
<keyword evidence="10" id="KW-1185">Reference proteome</keyword>
<dbReference type="EMBL" id="BAABHJ010000008">
    <property type="protein sequence ID" value="GAA4609322.1"/>
    <property type="molecule type" value="Genomic_DNA"/>
</dbReference>
<comment type="caution">
    <text evidence="9">The sequence shown here is derived from an EMBL/GenBank/DDBJ whole genome shotgun (WGS) entry which is preliminary data.</text>
</comment>
<comment type="similarity">
    <text evidence="6">Belongs to the ABC-4 integral membrane protein family.</text>
</comment>
<evidence type="ECO:0000256" key="4">
    <source>
        <dbReference type="ARBA" id="ARBA00022989"/>
    </source>
</evidence>
<feature type="domain" description="ABC3 transporter permease C-terminal" evidence="8">
    <location>
        <begin position="292"/>
        <end position="399"/>
    </location>
</feature>
<dbReference type="RefSeq" id="WP_345355351.1">
    <property type="nucleotide sequence ID" value="NZ_BAABHJ010000008.1"/>
</dbReference>
<feature type="transmembrane region" description="Helical" evidence="7">
    <location>
        <begin position="415"/>
        <end position="436"/>
    </location>
</feature>
<feature type="domain" description="ABC3 transporter permease C-terminal" evidence="8">
    <location>
        <begin position="907"/>
        <end position="1026"/>
    </location>
</feature>
<evidence type="ECO:0000313" key="9">
    <source>
        <dbReference type="EMBL" id="GAA4609322.1"/>
    </source>
</evidence>
<feature type="transmembrane region" description="Helical" evidence="7">
    <location>
        <begin position="287"/>
        <end position="309"/>
    </location>
</feature>
<keyword evidence="5 7" id="KW-0472">Membrane</keyword>
<organism evidence="9 10">
    <name type="scientific">Actinoallomurus liliacearum</name>
    <dbReference type="NCBI Taxonomy" id="1080073"/>
    <lineage>
        <taxon>Bacteria</taxon>
        <taxon>Bacillati</taxon>
        <taxon>Actinomycetota</taxon>
        <taxon>Actinomycetes</taxon>
        <taxon>Streptosporangiales</taxon>
        <taxon>Thermomonosporaceae</taxon>
        <taxon>Actinoallomurus</taxon>
    </lineage>
</organism>
<feature type="transmembrane region" description="Helical" evidence="7">
    <location>
        <begin position="330"/>
        <end position="352"/>
    </location>
</feature>
<feature type="transmembrane region" description="Helical" evidence="7">
    <location>
        <begin position="996"/>
        <end position="1020"/>
    </location>
</feature>
<dbReference type="InterPro" id="IPR050250">
    <property type="entry name" value="Macrolide_Exporter_MacB"/>
</dbReference>
<reference evidence="10" key="1">
    <citation type="journal article" date="2019" name="Int. J. Syst. Evol. Microbiol.">
        <title>The Global Catalogue of Microorganisms (GCM) 10K type strain sequencing project: providing services to taxonomists for standard genome sequencing and annotation.</title>
        <authorList>
            <consortium name="The Broad Institute Genomics Platform"/>
            <consortium name="The Broad Institute Genome Sequencing Center for Infectious Disease"/>
            <person name="Wu L."/>
            <person name="Ma J."/>
        </authorList>
    </citation>
    <scope>NUCLEOTIDE SEQUENCE [LARGE SCALE GENOMIC DNA]</scope>
    <source>
        <strain evidence="10">JCM 17938</strain>
    </source>
</reference>
<keyword evidence="4 7" id="KW-1133">Transmembrane helix</keyword>
<dbReference type="PANTHER" id="PTHR30572">
    <property type="entry name" value="MEMBRANE COMPONENT OF TRANSPORTER-RELATED"/>
    <property type="match status" value="1"/>
</dbReference>
<feature type="transmembrane region" description="Helical" evidence="7">
    <location>
        <begin position="902"/>
        <end position="925"/>
    </location>
</feature>